<dbReference type="EMBL" id="FPJE01000012">
    <property type="protein sequence ID" value="SFW56937.1"/>
    <property type="molecule type" value="Genomic_DNA"/>
</dbReference>
<dbReference type="PROSITE" id="PS51257">
    <property type="entry name" value="PROKAR_LIPOPROTEIN"/>
    <property type="match status" value="1"/>
</dbReference>
<feature type="domain" description="F5/8 type C" evidence="2">
    <location>
        <begin position="376"/>
        <end position="524"/>
    </location>
</feature>
<dbReference type="STRING" id="1150368.SAMN02927921_02393"/>
<dbReference type="RefSeq" id="WP_072317606.1">
    <property type="nucleotide sequence ID" value="NZ_FPJE01000012.1"/>
</dbReference>
<feature type="signal peptide" evidence="1">
    <location>
        <begin position="1"/>
        <end position="26"/>
    </location>
</feature>
<dbReference type="PROSITE" id="PS50022">
    <property type="entry name" value="FA58C_3"/>
    <property type="match status" value="1"/>
</dbReference>
<sequence length="526" mass="59039">MKTNTIFSVIACLAMVLFYSCVPDDAVPEHSGNPEEPVFSSEHPYNLNVIYFVSNDREVNADYEQRISKIMLEGQRFFADWMEHWGYGSKTFGLLRDENMQRVKIHLIHGTKSSDSYPYEGGASAVKEEVEAYFSEHPEEKTSDHNLIICAVNEKLDEGEDMEVGVPFYGIGRDAYALDYPGMSYDNLGVGGDVGWKATVWIGGLYHEMGHGLNLPHCGSKVSESESDDYGTSLMGAGNSTFGISPTFLAQSSAAIVNNCQVFSEENGMFYTDTNAYIDRLSAGYENGDIIVTGSYVSDVPVTDITYYHKVGTDSGGYRAITWVGEPTGEQSFQMRMPISEFQERGNEEYTFSIILHHENGNNTWTDFSYAFQSDIPDIHISIGQQNVYDKTNWQIIDVSSEETVNENGAVAHVLDGNPQTYWHSRWNTDTPGYPHYFVVDMKEELQSKGFVIYQRVGRRAINAYEIEVSSDSMAWETLAEGSLEDTYEQVITLAGETKFRYFRFTAKSSHDGEPFAALAEIGVYH</sequence>
<proteinExistence type="predicted"/>
<dbReference type="AlphaFoldDB" id="A0A1K1QB52"/>
<keyword evidence="1" id="KW-0732">Signal</keyword>
<gene>
    <name evidence="3" type="ORF">SAMN02927921_02393</name>
</gene>
<protein>
    <submittedName>
        <fullName evidence="3">F5/8 type C domain-containing protein</fullName>
    </submittedName>
</protein>
<evidence type="ECO:0000313" key="4">
    <source>
        <dbReference type="Proteomes" id="UP000182248"/>
    </source>
</evidence>
<accession>A0A1K1QB52</accession>
<dbReference type="Pfam" id="PF00754">
    <property type="entry name" value="F5_F8_type_C"/>
    <property type="match status" value="1"/>
</dbReference>
<dbReference type="Proteomes" id="UP000182248">
    <property type="component" value="Unassembled WGS sequence"/>
</dbReference>
<evidence type="ECO:0000313" key="3">
    <source>
        <dbReference type="EMBL" id="SFW56937.1"/>
    </source>
</evidence>
<dbReference type="InterPro" id="IPR008979">
    <property type="entry name" value="Galactose-bd-like_sf"/>
</dbReference>
<dbReference type="InterPro" id="IPR000421">
    <property type="entry name" value="FA58C"/>
</dbReference>
<name>A0A1K1QB52_9FLAO</name>
<keyword evidence="4" id="KW-1185">Reference proteome</keyword>
<reference evidence="3 4" key="1">
    <citation type="submission" date="2016-11" db="EMBL/GenBank/DDBJ databases">
        <authorList>
            <person name="Jaros S."/>
            <person name="Januszkiewicz K."/>
            <person name="Wedrychowicz H."/>
        </authorList>
    </citation>
    <scope>NUCLEOTIDE SEQUENCE [LARGE SCALE GENOMIC DNA]</scope>
    <source>
        <strain evidence="3 4">CGMCC 1.12145</strain>
    </source>
</reference>
<organism evidence="3 4">
    <name type="scientific">Sinomicrobium oceani</name>
    <dbReference type="NCBI Taxonomy" id="1150368"/>
    <lineage>
        <taxon>Bacteria</taxon>
        <taxon>Pseudomonadati</taxon>
        <taxon>Bacteroidota</taxon>
        <taxon>Flavobacteriia</taxon>
        <taxon>Flavobacteriales</taxon>
        <taxon>Flavobacteriaceae</taxon>
        <taxon>Sinomicrobium</taxon>
    </lineage>
</organism>
<feature type="chain" id="PRO_5012543596" evidence="1">
    <location>
        <begin position="27"/>
        <end position="526"/>
    </location>
</feature>
<dbReference type="OrthoDB" id="3965347at2"/>
<evidence type="ECO:0000256" key="1">
    <source>
        <dbReference type="SAM" id="SignalP"/>
    </source>
</evidence>
<dbReference type="Gene3D" id="2.60.120.260">
    <property type="entry name" value="Galactose-binding domain-like"/>
    <property type="match status" value="1"/>
</dbReference>
<evidence type="ECO:0000259" key="2">
    <source>
        <dbReference type="PROSITE" id="PS50022"/>
    </source>
</evidence>
<dbReference type="SUPFAM" id="SSF49785">
    <property type="entry name" value="Galactose-binding domain-like"/>
    <property type="match status" value="1"/>
</dbReference>